<keyword evidence="7" id="KW-0524">Neurogenesis</keyword>
<dbReference type="InterPro" id="IPR052771">
    <property type="entry name" value="Neurotrophin_sig_adaptor"/>
</dbReference>
<accession>A0A8C2MIU2</accession>
<feature type="repeat" description="ANK" evidence="14">
    <location>
        <begin position="37"/>
        <end position="69"/>
    </location>
</feature>
<dbReference type="FunFam" id="1.25.40.20:FF:000030">
    <property type="entry name" value="Kinase D-interacting substrate of 220 kDa"/>
    <property type="match status" value="1"/>
</dbReference>
<dbReference type="Pfam" id="PF00023">
    <property type="entry name" value="Ank"/>
    <property type="match status" value="2"/>
</dbReference>
<dbReference type="SUPFAM" id="SSF47769">
    <property type="entry name" value="SAM/Pointed domain"/>
    <property type="match status" value="1"/>
</dbReference>
<dbReference type="SUPFAM" id="SSF48403">
    <property type="entry name" value="Ankyrin repeat"/>
    <property type="match status" value="1"/>
</dbReference>
<evidence type="ECO:0000256" key="8">
    <source>
        <dbReference type="ARBA" id="ARBA00022989"/>
    </source>
</evidence>
<evidence type="ECO:0000256" key="15">
    <source>
        <dbReference type="SAM" id="MobiDB-lite"/>
    </source>
</evidence>
<evidence type="ECO:0000313" key="19">
    <source>
        <dbReference type="Ensembl" id="ENSCGRP00001016363.1"/>
    </source>
</evidence>
<feature type="repeat" description="ANK" evidence="14">
    <location>
        <begin position="367"/>
        <end position="390"/>
    </location>
</feature>
<feature type="region of interest" description="Disordered" evidence="15">
    <location>
        <begin position="1276"/>
        <end position="1307"/>
    </location>
</feature>
<evidence type="ECO:0000256" key="5">
    <source>
        <dbReference type="ARBA" id="ARBA00022737"/>
    </source>
</evidence>
<keyword evidence="4 16" id="KW-0812">Transmembrane</keyword>
<dbReference type="Pfam" id="PF07693">
    <property type="entry name" value="KAP_NTPase"/>
    <property type="match status" value="1"/>
</dbReference>
<dbReference type="InterPro" id="IPR057092">
    <property type="entry name" value="SAM_KIDINS220"/>
</dbReference>
<feature type="compositionally biased region" description="Low complexity" evidence="15">
    <location>
        <begin position="1390"/>
        <end position="1416"/>
    </location>
</feature>
<evidence type="ECO:0000256" key="16">
    <source>
        <dbReference type="SAM" id="Phobius"/>
    </source>
</evidence>
<dbReference type="GeneTree" id="ENSGT00940000156714"/>
<evidence type="ECO:0000256" key="9">
    <source>
        <dbReference type="ARBA" id="ARBA00023043"/>
    </source>
</evidence>
<feature type="repeat" description="ANK" evidence="14">
    <location>
        <begin position="103"/>
        <end position="135"/>
    </location>
</feature>
<feature type="repeat" description="ANK" evidence="14">
    <location>
        <begin position="70"/>
        <end position="102"/>
    </location>
</feature>
<dbReference type="InterPro" id="IPR036770">
    <property type="entry name" value="Ankyrin_rpt-contain_sf"/>
</dbReference>
<dbReference type="Proteomes" id="UP000694386">
    <property type="component" value="Unplaced"/>
</dbReference>
<feature type="region of interest" description="Disordered" evidence="15">
    <location>
        <begin position="1331"/>
        <end position="1355"/>
    </location>
</feature>
<dbReference type="Ensembl" id="ENSCGRT00001020607.1">
    <property type="protein sequence ID" value="ENSCGRP00001016363.1"/>
    <property type="gene ID" value="ENSCGRG00001016681.1"/>
</dbReference>
<evidence type="ECO:0000256" key="3">
    <source>
        <dbReference type="ARBA" id="ARBA00022553"/>
    </source>
</evidence>
<feature type="compositionally biased region" description="Polar residues" evidence="15">
    <location>
        <begin position="1574"/>
        <end position="1585"/>
    </location>
</feature>
<name>A0A8C2MIU2_CRIGR</name>
<keyword evidence="5" id="KW-0677">Repeat</keyword>
<evidence type="ECO:0000259" key="17">
    <source>
        <dbReference type="Pfam" id="PF07693"/>
    </source>
</evidence>
<keyword evidence="8 16" id="KW-1133">Transmembrane helix</keyword>
<keyword evidence="3" id="KW-0597">Phosphoprotein</keyword>
<dbReference type="FunFam" id="1.25.40.20:FF:000195">
    <property type="entry name" value="Kinase D-interacting substrate of 220 kDa"/>
    <property type="match status" value="1"/>
</dbReference>
<evidence type="ECO:0000256" key="14">
    <source>
        <dbReference type="PROSITE-ProRule" id="PRU00023"/>
    </source>
</evidence>
<dbReference type="PANTHER" id="PTHR24116">
    <property type="entry name" value="KINASE D-INTERACTING SUBSTRATE OF 220 KDA"/>
    <property type="match status" value="1"/>
</dbReference>
<feature type="domain" description="KAP NTPase" evidence="17">
    <location>
        <begin position="440"/>
        <end position="952"/>
    </location>
</feature>
<feature type="repeat" description="ANK" evidence="14">
    <location>
        <begin position="268"/>
        <end position="300"/>
    </location>
</feature>
<dbReference type="InterPro" id="IPR011646">
    <property type="entry name" value="KAP_P-loop"/>
</dbReference>
<dbReference type="PANTHER" id="PTHR24116:SF0">
    <property type="entry name" value="KINASE D-INTERACTING SUBSTRATE OF 220 KDA"/>
    <property type="match status" value="1"/>
</dbReference>
<organism evidence="19 20">
    <name type="scientific">Cricetulus griseus</name>
    <name type="common">Chinese hamster</name>
    <name type="synonym">Cricetulus barabensis griseus</name>
    <dbReference type="NCBI Taxonomy" id="10029"/>
    <lineage>
        <taxon>Eukaryota</taxon>
        <taxon>Metazoa</taxon>
        <taxon>Chordata</taxon>
        <taxon>Craniata</taxon>
        <taxon>Vertebrata</taxon>
        <taxon>Euteleostomi</taxon>
        <taxon>Mammalia</taxon>
        <taxon>Eutheria</taxon>
        <taxon>Euarchontoglires</taxon>
        <taxon>Glires</taxon>
        <taxon>Rodentia</taxon>
        <taxon>Myomorpha</taxon>
        <taxon>Muroidea</taxon>
        <taxon>Cricetidae</taxon>
        <taxon>Cricetinae</taxon>
        <taxon>Cricetulus</taxon>
    </lineage>
</organism>
<dbReference type="GO" id="GO:0007399">
    <property type="term" value="P:nervous system development"/>
    <property type="evidence" value="ECO:0007669"/>
    <property type="project" value="UniProtKB-KW"/>
</dbReference>
<dbReference type="InterPro" id="IPR013761">
    <property type="entry name" value="SAM/pointed_sf"/>
</dbReference>
<dbReference type="PRINTS" id="PR01415">
    <property type="entry name" value="ANKYRIN"/>
</dbReference>
<evidence type="ECO:0000256" key="4">
    <source>
        <dbReference type="ARBA" id="ARBA00022692"/>
    </source>
</evidence>
<feature type="repeat" description="ANK" evidence="14">
    <location>
        <begin position="202"/>
        <end position="234"/>
    </location>
</feature>
<evidence type="ECO:0000313" key="20">
    <source>
        <dbReference type="Proteomes" id="UP000694386"/>
    </source>
</evidence>
<feature type="transmembrane region" description="Helical" evidence="16">
    <location>
        <begin position="497"/>
        <end position="517"/>
    </location>
</feature>
<comment type="subunit">
    <text evidence="11">Found in a complex, at least composed of KIDINS220, MAGI2, NTRK1 and RAPGEF2; the complex is mainly formed at late endosomes in a nerve growth factor (NGF)-dependent manner. Interacts with RAPGEF2; the interaction is strengthened after NGF stimulation. Isoform 2 interacts (via C-terminal domain) with MAGI2 isoform 1 (via PDZ domain). Interacts with NTRK1, NTRK2, NTRK3, ERKL and NGFR. Can form a ternary complex with NGFR and NTRK1 and this complex is affected by the expression levels of KIDINS220/ARMS. An increase in KIDINS220/ARMS expression leads to a decreased association of NGFR and NTRK1. Interacts (via PDZ-binding motif) with SNTA1 and SNTB2 (via PDZ domains). Interacts with EPHA4 and PRKD1.</text>
</comment>
<feature type="repeat" description="ANK" evidence="14">
    <location>
        <begin position="169"/>
        <end position="201"/>
    </location>
</feature>
<dbReference type="FunFam" id="1.10.150.50:FF:000044">
    <property type="entry name" value="kinase D-interacting substrate of 220 kDa isoform X1"/>
    <property type="match status" value="1"/>
</dbReference>
<dbReference type="PROSITE" id="PS50088">
    <property type="entry name" value="ANK_REPEAT"/>
    <property type="match status" value="10"/>
</dbReference>
<feature type="compositionally biased region" description="Low complexity" evidence="15">
    <location>
        <begin position="1346"/>
        <end position="1355"/>
    </location>
</feature>
<evidence type="ECO:0000256" key="10">
    <source>
        <dbReference type="ARBA" id="ARBA00023136"/>
    </source>
</evidence>
<dbReference type="GO" id="GO:0005829">
    <property type="term" value="C:cytosol"/>
    <property type="evidence" value="ECO:0007669"/>
    <property type="project" value="UniProtKB-ARBA"/>
</dbReference>
<dbReference type="GO" id="GO:0038180">
    <property type="term" value="P:nerve growth factor signaling pathway"/>
    <property type="evidence" value="ECO:0007669"/>
    <property type="project" value="TreeGrafter"/>
</dbReference>
<feature type="compositionally biased region" description="Polar residues" evidence="15">
    <location>
        <begin position="1333"/>
        <end position="1345"/>
    </location>
</feature>
<feature type="transmembrane region" description="Helical" evidence="16">
    <location>
        <begin position="687"/>
        <end position="706"/>
    </location>
</feature>
<dbReference type="GO" id="GO:0016020">
    <property type="term" value="C:membrane"/>
    <property type="evidence" value="ECO:0007669"/>
    <property type="project" value="UniProtKB-SubCell"/>
</dbReference>
<reference evidence="19" key="2">
    <citation type="submission" date="2025-09" db="UniProtKB">
        <authorList>
            <consortium name="Ensembl"/>
        </authorList>
    </citation>
    <scope>IDENTIFICATION</scope>
</reference>
<feature type="compositionally biased region" description="Basic and acidic residues" evidence="15">
    <location>
        <begin position="1290"/>
        <end position="1302"/>
    </location>
</feature>
<feature type="transmembrane region" description="Helical" evidence="16">
    <location>
        <begin position="660"/>
        <end position="680"/>
    </location>
</feature>
<evidence type="ECO:0000256" key="13">
    <source>
        <dbReference type="ARBA" id="ARBA00077695"/>
    </source>
</evidence>
<feature type="repeat" description="ANK" evidence="14">
    <location>
        <begin position="334"/>
        <end position="366"/>
    </location>
</feature>
<dbReference type="GO" id="GO:0005770">
    <property type="term" value="C:late endosome"/>
    <property type="evidence" value="ECO:0007669"/>
    <property type="project" value="UniProtKB-SubCell"/>
</dbReference>
<evidence type="ECO:0000256" key="11">
    <source>
        <dbReference type="ARBA" id="ARBA00062178"/>
    </source>
</evidence>
<comment type="subcellular location">
    <subcellularLocation>
        <location evidence="2">Late endosome</location>
    </subcellularLocation>
    <subcellularLocation>
        <location evidence="1">Membrane</location>
        <topology evidence="1">Multi-pass membrane protein</topology>
    </subcellularLocation>
</comment>
<feature type="repeat" description="ANK" evidence="14">
    <location>
        <begin position="136"/>
        <end position="168"/>
    </location>
</feature>
<keyword evidence="9 14" id="KW-0040">ANK repeat</keyword>
<dbReference type="PROSITE" id="PS50297">
    <property type="entry name" value="ANK_REP_REGION"/>
    <property type="match status" value="9"/>
</dbReference>
<protein>
    <recommendedName>
        <fullName evidence="12">Kinase D-interacting substrate of 220 kDa</fullName>
    </recommendedName>
    <alternativeName>
        <fullName evidence="13">Ankyrin repeat-rich membrane-spanning protein</fullName>
    </alternativeName>
</protein>
<feature type="transmembrane region" description="Helical" evidence="16">
    <location>
        <begin position="524"/>
        <end position="546"/>
    </location>
</feature>
<feature type="compositionally biased region" description="Basic and acidic residues" evidence="15">
    <location>
        <begin position="1524"/>
        <end position="1548"/>
    </location>
</feature>
<feature type="repeat" description="ANK" evidence="14">
    <location>
        <begin position="235"/>
        <end position="267"/>
    </location>
</feature>
<dbReference type="GO" id="GO:0030165">
    <property type="term" value="F:PDZ domain binding"/>
    <property type="evidence" value="ECO:0007669"/>
    <property type="project" value="TreeGrafter"/>
</dbReference>
<feature type="region of interest" description="Disordered" evidence="15">
    <location>
        <begin position="1710"/>
        <end position="1734"/>
    </location>
</feature>
<feature type="region of interest" description="Disordered" evidence="15">
    <location>
        <begin position="1386"/>
        <end position="1553"/>
    </location>
</feature>
<evidence type="ECO:0000256" key="1">
    <source>
        <dbReference type="ARBA" id="ARBA00004141"/>
    </source>
</evidence>
<dbReference type="Pfam" id="PF23307">
    <property type="entry name" value="SAM_KIDINS220"/>
    <property type="match status" value="1"/>
</dbReference>
<feature type="domain" description="Kinase D-interacting substrate of 220 kDa-like SAM" evidence="18">
    <location>
        <begin position="1192"/>
        <end position="1275"/>
    </location>
</feature>
<dbReference type="Gene3D" id="1.25.40.20">
    <property type="entry name" value="Ankyrin repeat-containing domain"/>
    <property type="match status" value="4"/>
</dbReference>
<feature type="compositionally biased region" description="Polar residues" evidence="15">
    <location>
        <begin position="1447"/>
        <end position="1457"/>
    </location>
</feature>
<sequence length="1757" mass="195277">MSVLISQSVINYVEEENIPALKALLEKCKDVDERNECGQTPLMIAAEQGNVEIVKELIKNGANCNLEDLDNWTALISASKEGHIHIVEELLKSGANLEHRDMGGWTALMWACYKGRTDVVQLLLSHGANPNVTGLYSVYPIIWAAGRGHADIVHLLLQNGAKVNCSDKYGTTPLVWAARKGHLECVKHLLAMGADVDQEGANSMTALIVAVKGGYTQSVKEILKRNPNVNLTDKDGNTALMIASKEGHIEIVQDLLDAGTYVNIPDRSGDTVLIGAVRGGHVEIVRALLQKYADIDIRGQDNKTALYWAVEKGNATMVRDILQCNPDTEICTKDGETPLLKATKMRNIEVVELLLDKGAKVSAVDKKGDTPLHVAIRGRSRRLAELLLRNPKDGRLLYRPNKAGETPYNIDCSHQKSILTQIFGARHLSPTETDGDMLGYDLYSSALADILSEPTMQPPICVGLYAQWGSGKSFLLKKLEDEMKTFAGQQIEPLFQFSWLIVFLTLLLCGGLGLVFAFTVDTNLAIAVSLSCLALLYIFFIVIYFGGRREGESWNWAWALSTRLARHIGYLELLFRLMFVNPPELPEQTTKALPVRFLFTDYNRLSSVGGETSLAEMIATLSDACEREFGFLATRLFRVFKTEDTQGKKKWKKTCCLPSFIIFLFIVGCIIAGITLLAIFRVDPKHLTVNAVLISIASVVGLAFVLNCRTWWQVLDSLLNSQRKRLHSAASKLHKLKSEGFMKVLKCEVELMAKMAKTIDSFTQNQTRLVVIIDGLDACEQDKVLQMLDTVRVLFSKGPFIAIFASDPHIIIKAINQNLNSVLRDSNINGHDYMRNIVHLPVFLNSRGLSNARKYLVTSATNGDISCPDTTGVQEDADRRVSQNSLGEMTKLGSKTALNRRDTYRRRQMQRTITRQMSFDLTKLLVTEDWFSDISPQTMRRLLNIVSVTGRLLRANQITFNWDRLASWINLTEQWPYRTSWLILYLEETEGVPDQMTLKTIYERISKNIPTTKDVEPLLEIDGDIRNFEVFLSSRTPVLVARDVKTFLPCTVNLDPKLREIIADVRAAREQINIGGLAYPPLPLHEAPPRPPSGYSQPASVCSSSASFNGVLSPQPHSSYYSGMSGPQHPFYNRPFFAPYLYTPRYYPGSSQHLISRSSVKTNLPRDQNNGLPCDSGFNKQRQGSATIGTTLLLSSMTVDVISEKLRQIEGLDQTMLPQYCTTIKKANINGRVLAQCNVDELKKEMNMNFGDWHLFRSMVLEMRNVENQVVPEDPRFLNENSSAPVPHGEAARRASHSELPHTELSSQTPYTLNFSFEELNTLGLDEGAPRHSNLSWQSQTRRTPSLSSLNSQDSSIEISKLTDKVQAEYRDAYREYIAQMSQLEGGTGSTTISGRSSPHSTYYIGQSSSGGSIHSNLEQERGKESELKQEDGRKSFLMKRGDVIDYSSSGVSTNDASPLDPITEEDEKSDQSGSKLLPGKKSSERPSLFQTDLKLKGGGLRYQKLPSDEDESGTEESDNTPLLKDDRDKKAEGKAERASKSPEHSAEPIRTFIKAKEYLSDALLDKKDSSDSGVRSNESSPNHSLHNEAADDSQLEKANLIELEDDGHTGKRGMPHSLSGLQDPIIARMSICSEDKKSPSECSLIASSPEESWPACQKAYNLNRTPSTVTLNNNTAPANRANQNFDEMEGIRETSQVILRPGPSPNATAIQNENLKGVAHKRSQRSSYTRLSKDAAELHAASADSTGFGEERESIL</sequence>
<keyword evidence="6" id="KW-0967">Endosome</keyword>
<evidence type="ECO:0000259" key="18">
    <source>
        <dbReference type="Pfam" id="PF23307"/>
    </source>
</evidence>
<keyword evidence="10 16" id="KW-0472">Membrane</keyword>
<dbReference type="InterPro" id="IPR002110">
    <property type="entry name" value="Ankyrin_rpt"/>
</dbReference>
<feature type="region of interest" description="Disordered" evidence="15">
    <location>
        <begin position="1565"/>
        <end position="1601"/>
    </location>
</feature>
<dbReference type="Pfam" id="PF12796">
    <property type="entry name" value="Ank_2"/>
    <property type="match status" value="3"/>
</dbReference>
<evidence type="ECO:0000256" key="7">
    <source>
        <dbReference type="ARBA" id="ARBA00022902"/>
    </source>
</evidence>
<feature type="compositionally biased region" description="Acidic residues" evidence="15">
    <location>
        <begin position="1509"/>
        <end position="1519"/>
    </location>
</feature>
<dbReference type="GO" id="GO:0019887">
    <property type="term" value="F:protein kinase regulator activity"/>
    <property type="evidence" value="ECO:0007669"/>
    <property type="project" value="TreeGrafter"/>
</dbReference>
<evidence type="ECO:0000256" key="2">
    <source>
        <dbReference type="ARBA" id="ARBA00004603"/>
    </source>
</evidence>
<evidence type="ECO:0000256" key="6">
    <source>
        <dbReference type="ARBA" id="ARBA00022753"/>
    </source>
</evidence>
<reference evidence="19" key="1">
    <citation type="submission" date="2025-08" db="UniProtKB">
        <authorList>
            <consortium name="Ensembl"/>
        </authorList>
    </citation>
    <scope>IDENTIFICATION</scope>
</reference>
<dbReference type="Pfam" id="PF13637">
    <property type="entry name" value="Ank_4"/>
    <property type="match status" value="1"/>
</dbReference>
<proteinExistence type="predicted"/>
<evidence type="ECO:0000256" key="12">
    <source>
        <dbReference type="ARBA" id="ARBA00073526"/>
    </source>
</evidence>
<feature type="compositionally biased region" description="Basic and acidic residues" evidence="15">
    <location>
        <begin position="1418"/>
        <end position="1444"/>
    </location>
</feature>
<dbReference type="SMART" id="SM00248">
    <property type="entry name" value="ANK"/>
    <property type="match status" value="11"/>
</dbReference>